<dbReference type="Proteomes" id="UP000515493">
    <property type="component" value="Chromosome"/>
</dbReference>
<sequence>MIEDPEQVVEPELERVIAVAYGGFPEPLKITWAPLRGSPTVHHFDTVRVSATNLICALPSARFTTPILPGLNTTRAGQE</sequence>
<proteinExistence type="predicted"/>
<dbReference type="GeneID" id="79389500"/>
<dbReference type="RefSeq" id="WP_119131943.1">
    <property type="nucleotide sequence ID" value="NZ_LR861803.1"/>
</dbReference>
<accession>A0A8E4G641</accession>
<dbReference type="EMBL" id="LR861803">
    <property type="protein sequence ID" value="CAD1792139.1"/>
    <property type="molecule type" value="Genomic_DNA"/>
</dbReference>
<reference evidence="1 3" key="1">
    <citation type="submission" date="2020-07" db="EMBL/GenBank/DDBJ databases">
        <authorList>
            <person name="Teixeira M."/>
        </authorList>
    </citation>
    <scope>NUCLEOTIDE SEQUENCE</scope>
    <source>
        <strain evidence="2">1</strain>
        <strain evidence="1">Xanthomonas sp. CPBF 367</strain>
    </source>
</reference>
<evidence type="ECO:0000313" key="3">
    <source>
        <dbReference type="Proteomes" id="UP000515493"/>
    </source>
</evidence>
<dbReference type="KEGG" id="xeu:XSP_002188"/>
<dbReference type="AlphaFoldDB" id="A0A8E4G641"/>
<organism evidence="1">
    <name type="scientific">Xanthomonas euroxanthea</name>
    <dbReference type="NCBI Taxonomy" id="2259622"/>
    <lineage>
        <taxon>Bacteria</taxon>
        <taxon>Pseudomonadati</taxon>
        <taxon>Pseudomonadota</taxon>
        <taxon>Gammaproteobacteria</taxon>
        <taxon>Lysobacterales</taxon>
        <taxon>Lysobacteraceae</taxon>
        <taxon>Xanthomonas</taxon>
    </lineage>
</organism>
<name>A0A8E4G641_9XANT</name>
<evidence type="ECO:0000313" key="1">
    <source>
        <dbReference type="EMBL" id="CAD0327764.1"/>
    </source>
</evidence>
<evidence type="ECO:0000313" key="2">
    <source>
        <dbReference type="EMBL" id="CAD1792139.1"/>
    </source>
</evidence>
<dbReference type="EMBL" id="LR824641">
    <property type="protein sequence ID" value="CAD0327764.1"/>
    <property type="molecule type" value="Genomic_DNA"/>
</dbReference>
<gene>
    <name evidence="1" type="ORF">XSP_002188</name>
</gene>
<protein>
    <submittedName>
        <fullName evidence="1">Uncharacterized protein</fullName>
    </submittedName>
</protein>